<dbReference type="HOGENOM" id="CLU_018570_1_0_3"/>
<dbReference type="EMBL" id="CP002198">
    <property type="protein sequence ID" value="ADN12275.1"/>
    <property type="molecule type" value="Genomic_DNA"/>
</dbReference>
<dbReference type="InterPro" id="IPR008557">
    <property type="entry name" value="PhoX"/>
</dbReference>
<dbReference type="KEGG" id="cyj:Cyan7822_0226"/>
<evidence type="ECO:0008006" key="3">
    <source>
        <dbReference type="Google" id="ProtNLM"/>
    </source>
</evidence>
<evidence type="ECO:0000313" key="2">
    <source>
        <dbReference type="Proteomes" id="UP000008206"/>
    </source>
</evidence>
<reference evidence="2" key="1">
    <citation type="journal article" date="2011" name="MBio">
        <title>Novel metabolic attributes of the genus Cyanothece, comprising a group of unicellular nitrogen-fixing Cyanobacteria.</title>
        <authorList>
            <person name="Bandyopadhyay A."/>
            <person name="Elvitigala T."/>
            <person name="Welsh E."/>
            <person name="Stockel J."/>
            <person name="Liberton M."/>
            <person name="Min H."/>
            <person name="Sherman L.A."/>
            <person name="Pakrasi H.B."/>
        </authorList>
    </citation>
    <scope>NUCLEOTIDE SEQUENCE [LARGE SCALE GENOMIC DNA]</scope>
    <source>
        <strain evidence="2">PCC 7822</strain>
    </source>
</reference>
<protein>
    <recommendedName>
        <fullName evidence="3">Phosphatase</fullName>
    </recommendedName>
</protein>
<dbReference type="STRING" id="497965.Cyan7822_0226"/>
<sequence>MTIKRREFLAFLGISAGTVTLNPLAKFPATEKSIAATIPNTLAKELSNPNLFSIQLPIPLDIDNLTADEQKSAYSTYEVVDDLVLPSGFTYDVIAAWGDPVGDSRFGYNNDYLSLLETAPNEGLLTVNFEYISSNTWLQTFSKVIGQSLPLEIKEIPTGYEEEIQAFELPENDPLKTQVKATCEQALIDLGIGVISIRRNSNGQWERTYAKTDRRITGISGLKDGRYLKATGPAVAVFTKTNKQGYDDQLGEKIIGTFQNCAGGTTPWGTVFSAEENFQDQVPEAVMADGSSLKPSQTPFKIIVSKTGGKNEVNITGWANVFGLAGNKYGWMVEIDPANPNDYGTKHTWLGRYRHEAVAFHTVADKPLAVYSGCDRRGGHLYKFVSKANIKDPKDKSNSRLMEDGMLYGAKFNPDGTGRWIALRPDTPVDPVLPSQVQGKEGQGIVGLPNPKRTEGGIIKISRDEDITSYKQQFKTLSDLYPGNPSEKQGAILIDAHYAANAAGVTCTARPEDTEMSPDGTLYMTYTSGTPDSSGGPDPQIFKGPNGETAYEFGWIMSLKEDNNDPAAMTFRWKLFSTGGEPAKGGLGFSNPDNLKLDNKGNLWMVTDMTTLTMNKAIPERVIEGKAVSQTELVGLFGNNSAWFIPTSGKNAGNAYPFAIGPMETEMTGPTFTSDQKTLLISIQHPGEAGGIRENMQSETRNFLIQTTNGQEFTQKRTVPIGSNWPSKKPNDPPRPAIVAIRRLNQETIA</sequence>
<dbReference type="eggNOG" id="COG3211">
    <property type="taxonomic scope" value="Bacteria"/>
</dbReference>
<dbReference type="PANTHER" id="PTHR35399:SF2">
    <property type="entry name" value="DUF839 DOMAIN-CONTAINING PROTEIN"/>
    <property type="match status" value="1"/>
</dbReference>
<dbReference type="Proteomes" id="UP000008206">
    <property type="component" value="Chromosome"/>
</dbReference>
<keyword evidence="2" id="KW-1185">Reference proteome</keyword>
<dbReference type="Pfam" id="PF05787">
    <property type="entry name" value="PhoX"/>
    <property type="match status" value="1"/>
</dbReference>
<gene>
    <name evidence="1" type="ordered locus">Cyan7822_0226</name>
</gene>
<dbReference type="AlphaFoldDB" id="E0UJN1"/>
<organism evidence="1 2">
    <name type="scientific">Gloeothece verrucosa (strain PCC 7822)</name>
    <name type="common">Cyanothece sp. (strain PCC 7822)</name>
    <dbReference type="NCBI Taxonomy" id="497965"/>
    <lineage>
        <taxon>Bacteria</taxon>
        <taxon>Bacillati</taxon>
        <taxon>Cyanobacteriota</taxon>
        <taxon>Cyanophyceae</taxon>
        <taxon>Oscillatoriophycideae</taxon>
        <taxon>Chroococcales</taxon>
        <taxon>Aphanothecaceae</taxon>
        <taxon>Gloeothece</taxon>
        <taxon>Gloeothece verrucosa</taxon>
    </lineage>
</organism>
<accession>E0UJN1</accession>
<dbReference type="OrthoDB" id="9801383at2"/>
<proteinExistence type="predicted"/>
<dbReference type="PANTHER" id="PTHR35399">
    <property type="entry name" value="SLR8030 PROTEIN"/>
    <property type="match status" value="1"/>
</dbReference>
<evidence type="ECO:0000313" key="1">
    <source>
        <dbReference type="EMBL" id="ADN12275.1"/>
    </source>
</evidence>
<dbReference type="RefSeq" id="WP_013320385.1">
    <property type="nucleotide sequence ID" value="NC_014501.1"/>
</dbReference>
<name>E0UJN1_GLOV7</name>